<evidence type="ECO:0000256" key="2">
    <source>
        <dbReference type="ARBA" id="ARBA00006379"/>
    </source>
</evidence>
<gene>
    <name evidence="11" type="ORF">H310_09126</name>
</gene>
<feature type="domain" description="Chromosome segregation protein Spc25 C-terminal" evidence="10">
    <location>
        <begin position="147"/>
        <end position="217"/>
    </location>
</feature>
<evidence type="ECO:0000256" key="6">
    <source>
        <dbReference type="ARBA" id="ARBA00023054"/>
    </source>
</evidence>
<dbReference type="InterPro" id="IPR045143">
    <property type="entry name" value="Spc25"/>
</dbReference>
<dbReference type="GO" id="GO:0005634">
    <property type="term" value="C:nucleus"/>
    <property type="evidence" value="ECO:0007669"/>
    <property type="project" value="UniProtKB-SubCell"/>
</dbReference>
<keyword evidence="8 9" id="KW-0137">Centromere</keyword>
<dbReference type="AlphaFoldDB" id="A0A024TUR5"/>
<dbReference type="OrthoDB" id="6353017at2759"/>
<comment type="subunit">
    <text evidence="9">Component of the NDC80 complex.</text>
</comment>
<dbReference type="Gene3D" id="3.30.457.50">
    <property type="entry name" value="Chromosome segregation protein Spc25"/>
    <property type="match status" value="1"/>
</dbReference>
<dbReference type="CDD" id="cd23784">
    <property type="entry name" value="RWD_Spc25"/>
    <property type="match status" value="1"/>
</dbReference>
<dbReference type="FunFam" id="3.30.457.50:FF:000001">
    <property type="entry name" value="Probable kinetochore protein spc25"/>
    <property type="match status" value="1"/>
</dbReference>
<keyword evidence="5 9" id="KW-0498">Mitosis</keyword>
<comment type="function">
    <text evidence="9">Acts as a component of the essential kinetochore-associated NDC80 complex, which is required for chromosome segregation and spindle checkpoint activity.</text>
</comment>
<keyword evidence="6" id="KW-0175">Coiled coil</keyword>
<reference evidence="11" key="1">
    <citation type="submission" date="2013-12" db="EMBL/GenBank/DDBJ databases">
        <title>The Genome Sequence of Aphanomyces invadans NJM9701.</title>
        <authorList>
            <consortium name="The Broad Institute Genomics Platform"/>
            <person name="Russ C."/>
            <person name="Tyler B."/>
            <person name="van West P."/>
            <person name="Dieguez-Uribeondo J."/>
            <person name="Young S.K."/>
            <person name="Zeng Q."/>
            <person name="Gargeya S."/>
            <person name="Fitzgerald M."/>
            <person name="Abouelleil A."/>
            <person name="Alvarado L."/>
            <person name="Chapman S.B."/>
            <person name="Gainer-Dewar J."/>
            <person name="Goldberg J."/>
            <person name="Griggs A."/>
            <person name="Gujja S."/>
            <person name="Hansen M."/>
            <person name="Howarth C."/>
            <person name="Imamovic A."/>
            <person name="Ireland A."/>
            <person name="Larimer J."/>
            <person name="McCowan C."/>
            <person name="Murphy C."/>
            <person name="Pearson M."/>
            <person name="Poon T.W."/>
            <person name="Priest M."/>
            <person name="Roberts A."/>
            <person name="Saif S."/>
            <person name="Shea T."/>
            <person name="Sykes S."/>
            <person name="Wortman J."/>
            <person name="Nusbaum C."/>
            <person name="Birren B."/>
        </authorList>
    </citation>
    <scope>NUCLEOTIDE SEQUENCE [LARGE SCALE GENOMIC DNA]</scope>
    <source>
        <strain evidence="11">NJM9701</strain>
    </source>
</reference>
<protein>
    <recommendedName>
        <fullName evidence="9">Kinetochore protein SPC25</fullName>
    </recommendedName>
</protein>
<dbReference type="GO" id="GO:0051301">
    <property type="term" value="P:cell division"/>
    <property type="evidence" value="ECO:0007669"/>
    <property type="project" value="UniProtKB-UniRule"/>
</dbReference>
<dbReference type="VEuPathDB" id="FungiDB:H310_09126"/>
<keyword evidence="9" id="KW-0539">Nucleus</keyword>
<dbReference type="GeneID" id="20086176"/>
<evidence type="ECO:0000256" key="9">
    <source>
        <dbReference type="RuleBase" id="RU367150"/>
    </source>
</evidence>
<evidence type="ECO:0000256" key="4">
    <source>
        <dbReference type="ARBA" id="ARBA00022618"/>
    </source>
</evidence>
<dbReference type="GO" id="GO:0007059">
    <property type="term" value="P:chromosome segregation"/>
    <property type="evidence" value="ECO:0007669"/>
    <property type="project" value="InterPro"/>
</dbReference>
<dbReference type="GO" id="GO:0031262">
    <property type="term" value="C:Ndc80 complex"/>
    <property type="evidence" value="ECO:0007669"/>
    <property type="project" value="InterPro"/>
</dbReference>
<proteinExistence type="inferred from homology"/>
<comment type="similarity">
    <text evidence="2 9">Belongs to the SPC25 family.</text>
</comment>
<evidence type="ECO:0000256" key="1">
    <source>
        <dbReference type="ARBA" id="ARBA00004584"/>
    </source>
</evidence>
<dbReference type="EMBL" id="KI913971">
    <property type="protein sequence ID" value="ETV97773.1"/>
    <property type="molecule type" value="Genomic_DNA"/>
</dbReference>
<dbReference type="RefSeq" id="XP_008873334.1">
    <property type="nucleotide sequence ID" value="XM_008875112.1"/>
</dbReference>
<keyword evidence="7 9" id="KW-0131">Cell cycle</keyword>
<dbReference type="STRING" id="157072.A0A024TUR5"/>
<organism evidence="11">
    <name type="scientific">Aphanomyces invadans</name>
    <dbReference type="NCBI Taxonomy" id="157072"/>
    <lineage>
        <taxon>Eukaryota</taxon>
        <taxon>Sar</taxon>
        <taxon>Stramenopiles</taxon>
        <taxon>Oomycota</taxon>
        <taxon>Saprolegniomycetes</taxon>
        <taxon>Saprolegniales</taxon>
        <taxon>Verrucalvaceae</taxon>
        <taxon>Aphanomyces</taxon>
    </lineage>
</organism>
<keyword evidence="4 9" id="KW-0132">Cell division</keyword>
<dbReference type="eggNOG" id="KOG4657">
    <property type="taxonomic scope" value="Eukaryota"/>
</dbReference>
<evidence type="ECO:0000259" key="10">
    <source>
        <dbReference type="Pfam" id="PF08234"/>
    </source>
</evidence>
<evidence type="ECO:0000313" key="11">
    <source>
        <dbReference type="EMBL" id="ETV97773.1"/>
    </source>
</evidence>
<sequence length="223" mass="24628">MADTLEAHLAAAARKVSTWVENEKSSLEETKQICAVEMEKDRQQLQNLVAKKEQLAVASSSREAARTENLRAIQSSQSEVRHLQAELSTSEPVVLGLREQKAAHDNKLSTLSLEASQAAQTHSLCVAELLKCIDMYQKLGLVIDAKGDKNISFVFTHIDPNAPRREFSFSLRVRPDNDLFAVDSSSPAIPSLGNLVEQLNSTGDLSAFVRAMRRQFQHTVVVS</sequence>
<dbReference type="PANTHER" id="PTHR14281">
    <property type="entry name" value="KINETOCHORE PROTEIN SPC25-RELATED"/>
    <property type="match status" value="1"/>
</dbReference>
<dbReference type="PANTHER" id="PTHR14281:SF0">
    <property type="entry name" value="KINETOCHORE PROTEIN SPC25"/>
    <property type="match status" value="1"/>
</dbReference>
<evidence type="ECO:0000256" key="7">
    <source>
        <dbReference type="ARBA" id="ARBA00023306"/>
    </source>
</evidence>
<accession>A0A024TUR5</accession>
<name>A0A024TUR5_9STRA</name>
<evidence type="ECO:0000256" key="5">
    <source>
        <dbReference type="ARBA" id="ARBA00022776"/>
    </source>
</evidence>
<keyword evidence="3 9" id="KW-0158">Chromosome</keyword>
<keyword evidence="9" id="KW-0995">Kinetochore</keyword>
<dbReference type="Pfam" id="PF08234">
    <property type="entry name" value="Spindle_Spc25"/>
    <property type="match status" value="1"/>
</dbReference>
<comment type="subcellular location">
    <subcellularLocation>
        <location evidence="1">Chromosome</location>
        <location evidence="1">Centromere</location>
    </subcellularLocation>
    <subcellularLocation>
        <location evidence="9">Nucleus</location>
    </subcellularLocation>
    <subcellularLocation>
        <location evidence="9">Chromosome</location>
        <location evidence="9">Centromere</location>
        <location evidence="9">Kinetochore</location>
    </subcellularLocation>
</comment>
<evidence type="ECO:0000256" key="8">
    <source>
        <dbReference type="ARBA" id="ARBA00023328"/>
    </source>
</evidence>
<evidence type="ECO:0000256" key="3">
    <source>
        <dbReference type="ARBA" id="ARBA00022454"/>
    </source>
</evidence>
<dbReference type="InterPro" id="IPR013255">
    <property type="entry name" value="Spc25_C"/>
</dbReference>